<dbReference type="GeneID" id="18910144"/>
<dbReference type="EMBL" id="JH930471">
    <property type="protein sequence ID" value="EKM56796.1"/>
    <property type="molecule type" value="Genomic_DNA"/>
</dbReference>
<gene>
    <name evidence="1" type="ORF">PHACADRAFT_183382</name>
</gene>
<dbReference type="KEGG" id="pco:PHACADRAFT_183382"/>
<dbReference type="AlphaFoldDB" id="K5V2P8"/>
<dbReference type="RefSeq" id="XP_007394630.1">
    <property type="nucleotide sequence ID" value="XM_007394568.1"/>
</dbReference>
<keyword evidence="2" id="KW-1185">Reference proteome</keyword>
<dbReference type="Proteomes" id="UP000008370">
    <property type="component" value="Unassembled WGS sequence"/>
</dbReference>
<protein>
    <submittedName>
        <fullName evidence="1">Uncharacterized protein</fullName>
    </submittedName>
</protein>
<dbReference type="HOGENOM" id="CLU_921687_0_0_1"/>
<evidence type="ECO:0000313" key="2">
    <source>
        <dbReference type="Proteomes" id="UP000008370"/>
    </source>
</evidence>
<reference evidence="1 2" key="1">
    <citation type="journal article" date="2012" name="BMC Genomics">
        <title>Comparative genomics of the white-rot fungi, Phanerochaete carnosa and P. chrysosporium, to elucidate the genetic basis of the distinct wood types they colonize.</title>
        <authorList>
            <person name="Suzuki H."/>
            <person name="MacDonald J."/>
            <person name="Syed K."/>
            <person name="Salamov A."/>
            <person name="Hori C."/>
            <person name="Aerts A."/>
            <person name="Henrissat B."/>
            <person name="Wiebenga A."/>
            <person name="vanKuyk P.A."/>
            <person name="Barry K."/>
            <person name="Lindquist E."/>
            <person name="LaButti K."/>
            <person name="Lapidus A."/>
            <person name="Lucas S."/>
            <person name="Coutinho P."/>
            <person name="Gong Y."/>
            <person name="Samejima M."/>
            <person name="Mahadevan R."/>
            <person name="Abou-Zaid M."/>
            <person name="de Vries R.P."/>
            <person name="Igarashi K."/>
            <person name="Yadav J.S."/>
            <person name="Grigoriev I.V."/>
            <person name="Master E.R."/>
        </authorList>
    </citation>
    <scope>NUCLEOTIDE SEQUENCE [LARGE SCALE GENOMIC DNA]</scope>
    <source>
        <strain evidence="1 2">HHB-10118-sp</strain>
    </source>
</reference>
<sequence>MPTNFVSYAVYFPMASLYSNSLLASFNMRDFLGNKEESSTYALSAVSPVTYSRSQQRDSSARVSKTCSPGHLESTGGMVFHIATEQSKSSTMADYAGSSLCYPMQFTSRLLAPLRSVVLDDEIDNSTGLSVYFPTANRMSGSHNLPHALTCRALQGEVLTLRPPPMEPSAHWHRAYVLLRDTDSDDGDLVTHVQIVKSIVTLWGFADGMRVALFLAYTDVTTTLRVGRGWKCHRVESKWADVRSTGPAKAIPLLERVSITPALAVHRAVQGLAAIIVLPAALICCSPNRRLEPCRSTRRVSA</sequence>
<evidence type="ECO:0000313" key="1">
    <source>
        <dbReference type="EMBL" id="EKM56796.1"/>
    </source>
</evidence>
<proteinExistence type="predicted"/>
<name>K5V2P8_PHACS</name>
<organism evidence="1 2">
    <name type="scientific">Phanerochaete carnosa (strain HHB-10118-sp)</name>
    <name type="common">White-rot fungus</name>
    <name type="synonym">Peniophora carnosa</name>
    <dbReference type="NCBI Taxonomy" id="650164"/>
    <lineage>
        <taxon>Eukaryota</taxon>
        <taxon>Fungi</taxon>
        <taxon>Dikarya</taxon>
        <taxon>Basidiomycota</taxon>
        <taxon>Agaricomycotina</taxon>
        <taxon>Agaricomycetes</taxon>
        <taxon>Polyporales</taxon>
        <taxon>Phanerochaetaceae</taxon>
        <taxon>Phanerochaete</taxon>
    </lineage>
</organism>
<accession>K5V2P8</accession>
<dbReference type="InParanoid" id="K5V2P8"/>